<dbReference type="InterPro" id="IPR016167">
    <property type="entry name" value="FAD-bd_PCMH_sub1"/>
</dbReference>
<dbReference type="HAMAP" id="MF_00037">
    <property type="entry name" value="MurB"/>
    <property type="match status" value="1"/>
</dbReference>
<evidence type="ECO:0000259" key="1">
    <source>
        <dbReference type="PROSITE" id="PS51387"/>
    </source>
</evidence>
<dbReference type="GO" id="GO:0008762">
    <property type="term" value="F:UDP-N-acetylmuramate dehydrogenase activity"/>
    <property type="evidence" value="ECO:0007669"/>
    <property type="project" value="InterPro"/>
</dbReference>
<reference evidence="3" key="1">
    <citation type="submission" date="2016-10" db="EMBL/GenBank/DDBJ databases">
        <authorList>
            <person name="Varghese N."/>
            <person name="Submissions S."/>
        </authorList>
    </citation>
    <scope>NUCLEOTIDE SEQUENCE [LARGE SCALE GENOMIC DNA]</scope>
    <source>
        <strain evidence="3">B4,CECT 8067,JCM 17497</strain>
    </source>
</reference>
<feature type="domain" description="FAD-binding PCMH-type" evidence="1">
    <location>
        <begin position="15"/>
        <end position="183"/>
    </location>
</feature>
<sequence>MKTNTELLADHTWLKIGGPAEITTPQSKEELVKILDCCYQSNRDYRILGNGSNLLVNDDGVDELVIKTTEACMEFKVDGTQVDVGASMMVPQFINKCISNGLGGYEYLYSVPGTVGGAIFMNAGRGESHNMTISDYLISVEVFADGEHCVLTKEDLQFNHRYSTFQDHNDWVILSATFDLPEQSQEKGNRLIKERMEKIRRRERSKPNAGSVFKSGSRLPLHKIPPGGLSIGNAEFVSGNRICHDGNATFTNIVRLITLAKLLNRLVPPFENPEIEWEIWN</sequence>
<dbReference type="AlphaFoldDB" id="A0A1G8VPM5"/>
<organism evidence="2 3">
    <name type="scientific">Natronorubrum texcoconense</name>
    <dbReference type="NCBI Taxonomy" id="1095776"/>
    <lineage>
        <taxon>Archaea</taxon>
        <taxon>Methanobacteriati</taxon>
        <taxon>Methanobacteriota</taxon>
        <taxon>Stenosarchaea group</taxon>
        <taxon>Halobacteria</taxon>
        <taxon>Halobacteriales</taxon>
        <taxon>Natrialbaceae</taxon>
        <taxon>Natronorubrum</taxon>
    </lineage>
</organism>
<dbReference type="InterPro" id="IPR036318">
    <property type="entry name" value="FAD-bd_PCMH-like_sf"/>
</dbReference>
<dbReference type="STRING" id="1095776.SAMN04515672_1446"/>
<dbReference type="GO" id="GO:0071555">
    <property type="term" value="P:cell wall organization"/>
    <property type="evidence" value="ECO:0007669"/>
    <property type="project" value="TreeGrafter"/>
</dbReference>
<gene>
    <name evidence="2" type="ORF">SAMN04515672_1446</name>
</gene>
<dbReference type="Gene3D" id="3.30.465.10">
    <property type="match status" value="1"/>
</dbReference>
<dbReference type="EMBL" id="FNFE01000001">
    <property type="protein sequence ID" value="SDJ68048.1"/>
    <property type="molecule type" value="Genomic_DNA"/>
</dbReference>
<proteinExistence type="inferred from homology"/>
<dbReference type="GO" id="GO:0005829">
    <property type="term" value="C:cytosol"/>
    <property type="evidence" value="ECO:0007669"/>
    <property type="project" value="TreeGrafter"/>
</dbReference>
<dbReference type="InterPro" id="IPR016166">
    <property type="entry name" value="FAD-bd_PCMH"/>
</dbReference>
<protein>
    <submittedName>
        <fullName evidence="2">UDP-N-acetylmuramate dehydrogenase</fullName>
    </submittedName>
</protein>
<evidence type="ECO:0000313" key="3">
    <source>
        <dbReference type="Proteomes" id="UP000198882"/>
    </source>
</evidence>
<dbReference type="Proteomes" id="UP000198882">
    <property type="component" value="Unassembled WGS sequence"/>
</dbReference>
<dbReference type="PANTHER" id="PTHR21071">
    <property type="entry name" value="UDP-N-ACETYLENOLPYRUVOYLGLUCOSAMINE REDUCTASE"/>
    <property type="match status" value="1"/>
</dbReference>
<dbReference type="SUPFAM" id="SSF56176">
    <property type="entry name" value="FAD-binding/transporter-associated domain-like"/>
    <property type="match status" value="1"/>
</dbReference>
<keyword evidence="3" id="KW-1185">Reference proteome</keyword>
<dbReference type="GO" id="GO:0071949">
    <property type="term" value="F:FAD binding"/>
    <property type="evidence" value="ECO:0007669"/>
    <property type="project" value="InterPro"/>
</dbReference>
<dbReference type="Gene3D" id="3.30.43.10">
    <property type="entry name" value="Uridine Diphospho-n-acetylenolpyruvylglucosamine Reductase, domain 2"/>
    <property type="match status" value="1"/>
</dbReference>
<dbReference type="PROSITE" id="PS51387">
    <property type="entry name" value="FAD_PCMH"/>
    <property type="match status" value="1"/>
</dbReference>
<evidence type="ECO:0000313" key="2">
    <source>
        <dbReference type="EMBL" id="SDJ68048.1"/>
    </source>
</evidence>
<dbReference type="OrthoDB" id="132112at2157"/>
<dbReference type="Pfam" id="PF01565">
    <property type="entry name" value="FAD_binding_4"/>
    <property type="match status" value="1"/>
</dbReference>
<dbReference type="InterPro" id="IPR016169">
    <property type="entry name" value="FAD-bd_PCMH_sub2"/>
</dbReference>
<name>A0A1G8VPM5_9EURY</name>
<dbReference type="InterPro" id="IPR006094">
    <property type="entry name" value="Oxid_FAD_bind_N"/>
</dbReference>
<dbReference type="RefSeq" id="WP_090303861.1">
    <property type="nucleotide sequence ID" value="NZ_FNFE01000001.1"/>
</dbReference>
<dbReference type="InterPro" id="IPR003170">
    <property type="entry name" value="MurB"/>
</dbReference>
<accession>A0A1G8VPM5</accession>
<dbReference type="PANTHER" id="PTHR21071:SF4">
    <property type="entry name" value="UDP-N-ACETYLENOLPYRUVOYLGLUCOSAMINE REDUCTASE"/>
    <property type="match status" value="1"/>
</dbReference>